<evidence type="ECO:0000256" key="4">
    <source>
        <dbReference type="ARBA" id="ARBA00021812"/>
    </source>
</evidence>
<organism evidence="12 13">
    <name type="scientific">Morganella morganii</name>
    <name type="common">Proteus morganii</name>
    <dbReference type="NCBI Taxonomy" id="582"/>
    <lineage>
        <taxon>Bacteria</taxon>
        <taxon>Pseudomonadati</taxon>
        <taxon>Pseudomonadota</taxon>
        <taxon>Gammaproteobacteria</taxon>
        <taxon>Enterobacterales</taxon>
        <taxon>Morganellaceae</taxon>
        <taxon>Morganella</taxon>
    </lineage>
</organism>
<evidence type="ECO:0000313" key="13">
    <source>
        <dbReference type="Proteomes" id="UP000032582"/>
    </source>
</evidence>
<sequence>MARKKQKKKSEGKSKFPFLLLLMMSLTISAIAFAGYMWFEHQKVKDTLMNTASETVARPAVVSPEPIYFPLEAFTISLKPSVPGSPKILYIGLTLRLANETSKQNIEKFLPEIRSRLLMLFSHQEPGDLLNDEGKQRLMSEIKDVINKSLNGQDSIQITDVLFNAFILR</sequence>
<dbReference type="InterPro" id="IPR005503">
    <property type="entry name" value="FliL"/>
</dbReference>
<feature type="transmembrane region" description="Helical" evidence="11">
    <location>
        <begin position="20"/>
        <end position="39"/>
    </location>
</feature>
<comment type="subcellular location">
    <subcellularLocation>
        <location evidence="11">Cell inner membrane</location>
    </subcellularLocation>
    <subcellularLocation>
        <location evidence="2">Cell membrane</location>
        <topology evidence="2">Single-pass membrane protein</topology>
    </subcellularLocation>
</comment>
<accession>A0A0D8LAV8</accession>
<keyword evidence="9 11" id="KW-1133">Transmembrane helix</keyword>
<dbReference type="PANTHER" id="PTHR35091">
    <property type="entry name" value="FLAGELLAR PROTEIN FLIL"/>
    <property type="match status" value="1"/>
</dbReference>
<reference evidence="12 13" key="1">
    <citation type="submission" date="2015-02" db="EMBL/GenBank/DDBJ databases">
        <title>Whole genome shotgun sequencing of cultured foodborne pathogen.</title>
        <authorList>
            <person name="Timme R."/>
            <person name="Allard M.W."/>
            <person name="Strain E."/>
            <person name="Evans P.S."/>
            <person name="Brown E."/>
        </authorList>
    </citation>
    <scope>NUCLEOTIDE SEQUENCE [LARGE SCALE GENOMIC DNA]</scope>
    <source>
        <strain evidence="12 13">GCSL-TSO-24</strain>
    </source>
</reference>
<dbReference type="AlphaFoldDB" id="A0A0D8LAV8"/>
<evidence type="ECO:0000256" key="2">
    <source>
        <dbReference type="ARBA" id="ARBA00004162"/>
    </source>
</evidence>
<protein>
    <recommendedName>
        <fullName evidence="4 11">Flagellar protein FliL</fullName>
    </recommendedName>
</protein>
<dbReference type="PANTHER" id="PTHR35091:SF2">
    <property type="entry name" value="FLAGELLAR PROTEIN FLIL"/>
    <property type="match status" value="1"/>
</dbReference>
<gene>
    <name evidence="12" type="ORF">UA45_02865</name>
</gene>
<evidence type="ECO:0000256" key="8">
    <source>
        <dbReference type="ARBA" id="ARBA00022779"/>
    </source>
</evidence>
<evidence type="ECO:0000256" key="1">
    <source>
        <dbReference type="ARBA" id="ARBA00002254"/>
    </source>
</evidence>
<dbReference type="GO" id="GO:0009425">
    <property type="term" value="C:bacterial-type flagellum basal body"/>
    <property type="evidence" value="ECO:0007669"/>
    <property type="project" value="InterPro"/>
</dbReference>
<keyword evidence="11" id="KW-0997">Cell inner membrane</keyword>
<dbReference type="GO" id="GO:0071978">
    <property type="term" value="P:bacterial-type flagellum-dependent swarming motility"/>
    <property type="evidence" value="ECO:0007669"/>
    <property type="project" value="TreeGrafter"/>
</dbReference>
<proteinExistence type="inferred from homology"/>
<keyword evidence="10 11" id="KW-0472">Membrane</keyword>
<comment type="caution">
    <text evidence="12">The sequence shown here is derived from an EMBL/GenBank/DDBJ whole genome shotgun (WGS) entry which is preliminary data.</text>
</comment>
<evidence type="ECO:0000256" key="10">
    <source>
        <dbReference type="ARBA" id="ARBA00023136"/>
    </source>
</evidence>
<evidence type="ECO:0000256" key="11">
    <source>
        <dbReference type="RuleBase" id="RU364125"/>
    </source>
</evidence>
<keyword evidence="8 11" id="KW-0283">Flagellar rotation</keyword>
<dbReference type="GO" id="GO:0006935">
    <property type="term" value="P:chemotaxis"/>
    <property type="evidence" value="ECO:0007669"/>
    <property type="project" value="UniProtKB-KW"/>
</dbReference>
<comment type="similarity">
    <text evidence="3 11">Belongs to the FliL family.</text>
</comment>
<keyword evidence="5" id="KW-1003">Cell membrane</keyword>
<dbReference type="Proteomes" id="UP000032582">
    <property type="component" value="Unassembled WGS sequence"/>
</dbReference>
<dbReference type="PATRIC" id="fig|582.24.peg.858"/>
<evidence type="ECO:0000256" key="9">
    <source>
        <dbReference type="ARBA" id="ARBA00022989"/>
    </source>
</evidence>
<dbReference type="EMBL" id="JZSH01000015">
    <property type="protein sequence ID" value="KJF78924.1"/>
    <property type="molecule type" value="Genomic_DNA"/>
</dbReference>
<evidence type="ECO:0000256" key="5">
    <source>
        <dbReference type="ARBA" id="ARBA00022475"/>
    </source>
</evidence>
<name>A0A0D8LAV8_MORMO</name>
<dbReference type="GO" id="GO:0005886">
    <property type="term" value="C:plasma membrane"/>
    <property type="evidence" value="ECO:0007669"/>
    <property type="project" value="UniProtKB-SubCell"/>
</dbReference>
<evidence type="ECO:0000256" key="3">
    <source>
        <dbReference type="ARBA" id="ARBA00008281"/>
    </source>
</evidence>
<evidence type="ECO:0000313" key="12">
    <source>
        <dbReference type="EMBL" id="KJF78924.1"/>
    </source>
</evidence>
<keyword evidence="7 11" id="KW-0812">Transmembrane</keyword>
<evidence type="ECO:0000256" key="7">
    <source>
        <dbReference type="ARBA" id="ARBA00022692"/>
    </source>
</evidence>
<dbReference type="Pfam" id="PF03748">
    <property type="entry name" value="FliL"/>
    <property type="match status" value="1"/>
</dbReference>
<dbReference type="NCBIfam" id="NF005435">
    <property type="entry name" value="PRK07021.1"/>
    <property type="match status" value="1"/>
</dbReference>
<evidence type="ECO:0000256" key="6">
    <source>
        <dbReference type="ARBA" id="ARBA00022500"/>
    </source>
</evidence>
<keyword evidence="6 11" id="KW-0145">Chemotaxis</keyword>
<comment type="function">
    <text evidence="1 11">Controls the rotational direction of flagella during chemotaxis.</text>
</comment>